<evidence type="ECO:0000259" key="1">
    <source>
        <dbReference type="Pfam" id="PF01494"/>
    </source>
</evidence>
<reference evidence="2" key="2">
    <citation type="submission" date="2023-02" db="EMBL/GenBank/DDBJ databases">
        <authorList>
            <person name="Sun Q."/>
            <person name="Mori K."/>
        </authorList>
    </citation>
    <scope>NUCLEOTIDE SEQUENCE</scope>
    <source>
        <strain evidence="2">NBRC 112290</strain>
    </source>
</reference>
<proteinExistence type="predicted"/>
<protein>
    <submittedName>
        <fullName evidence="2">FAD-binding monooxygenase</fullName>
    </submittedName>
</protein>
<dbReference type="PANTHER" id="PTHR46865:SF2">
    <property type="entry name" value="MONOOXYGENASE"/>
    <property type="match status" value="1"/>
</dbReference>
<reference evidence="2" key="1">
    <citation type="journal article" date="2014" name="Int. J. Syst. Evol. Microbiol.">
        <title>Complete genome sequence of Corynebacterium casei LMG S-19264T (=DSM 44701T), isolated from a smear-ripened cheese.</title>
        <authorList>
            <consortium name="US DOE Joint Genome Institute (JGI-PGF)"/>
            <person name="Walter F."/>
            <person name="Albersmeier A."/>
            <person name="Kalinowski J."/>
            <person name="Ruckert C."/>
        </authorList>
    </citation>
    <scope>NUCLEOTIDE SEQUENCE</scope>
    <source>
        <strain evidence="2">NBRC 112290</strain>
    </source>
</reference>
<feature type="domain" description="FAD-binding" evidence="1">
    <location>
        <begin position="11"/>
        <end position="318"/>
    </location>
</feature>
<dbReference type="GO" id="GO:0071949">
    <property type="term" value="F:FAD binding"/>
    <property type="evidence" value="ECO:0007669"/>
    <property type="project" value="InterPro"/>
</dbReference>
<evidence type="ECO:0000313" key="3">
    <source>
        <dbReference type="Proteomes" id="UP001157161"/>
    </source>
</evidence>
<dbReference type="EMBL" id="BSUM01000001">
    <property type="protein sequence ID" value="GMA33016.1"/>
    <property type="molecule type" value="Genomic_DNA"/>
</dbReference>
<accession>A0AA37XGQ9</accession>
<gene>
    <name evidence="2" type="ORF">GCM10025875_30080</name>
</gene>
<dbReference type="RefSeq" id="WP_284251706.1">
    <property type="nucleotide sequence ID" value="NZ_BSUM01000001.1"/>
</dbReference>
<name>A0AA37XGQ9_9MICO</name>
<dbReference type="SUPFAM" id="SSF51905">
    <property type="entry name" value="FAD/NAD(P)-binding domain"/>
    <property type="match status" value="1"/>
</dbReference>
<comment type="caution">
    <text evidence="2">The sequence shown here is derived from an EMBL/GenBank/DDBJ whole genome shotgun (WGS) entry which is preliminary data.</text>
</comment>
<dbReference type="Gene3D" id="3.50.50.60">
    <property type="entry name" value="FAD/NAD(P)-binding domain"/>
    <property type="match status" value="1"/>
</dbReference>
<dbReference type="PANTHER" id="PTHR46865">
    <property type="entry name" value="OXIDOREDUCTASE-RELATED"/>
    <property type="match status" value="1"/>
</dbReference>
<keyword evidence="2" id="KW-0503">Monooxygenase</keyword>
<evidence type="ECO:0000313" key="2">
    <source>
        <dbReference type="EMBL" id="GMA33016.1"/>
    </source>
</evidence>
<dbReference type="Proteomes" id="UP001157161">
    <property type="component" value="Unassembled WGS sequence"/>
</dbReference>
<dbReference type="Gene3D" id="3.30.9.10">
    <property type="entry name" value="D-Amino Acid Oxidase, subunit A, domain 2"/>
    <property type="match status" value="1"/>
</dbReference>
<dbReference type="Pfam" id="PF01494">
    <property type="entry name" value="FAD_binding_3"/>
    <property type="match status" value="1"/>
</dbReference>
<dbReference type="InterPro" id="IPR051704">
    <property type="entry name" value="FAD_aromatic-hydroxylase"/>
</dbReference>
<dbReference type="GO" id="GO:0004497">
    <property type="term" value="F:monooxygenase activity"/>
    <property type="evidence" value="ECO:0007669"/>
    <property type="project" value="UniProtKB-KW"/>
</dbReference>
<dbReference type="InterPro" id="IPR002938">
    <property type="entry name" value="FAD-bd"/>
</dbReference>
<dbReference type="AlphaFoldDB" id="A0AA37XGQ9"/>
<organism evidence="2 3">
    <name type="scientific">Litorihabitans aurantiacus</name>
    <dbReference type="NCBI Taxonomy" id="1930061"/>
    <lineage>
        <taxon>Bacteria</taxon>
        <taxon>Bacillati</taxon>
        <taxon>Actinomycetota</taxon>
        <taxon>Actinomycetes</taxon>
        <taxon>Micrococcales</taxon>
        <taxon>Beutenbergiaceae</taxon>
        <taxon>Litorihabitans</taxon>
    </lineage>
</organism>
<dbReference type="InterPro" id="IPR036188">
    <property type="entry name" value="FAD/NAD-bd_sf"/>
</dbReference>
<keyword evidence="3" id="KW-1185">Reference proteome</keyword>
<sequence length="408" mass="43516">MTEHRATATGRVLISGASIAGLATAFWFERIGWRVDVVERAEAFREGGQNVDVRGAARAVVDRMGLTEAVRDLTTTEEGTRFVDAEGGTVGEFPAREGEDGPTAELEILRGDLAGAIRDRLGDAVALRFGDTIAEVDDGAATAPVRVTFASGRVGEYDLVVVAEGVRSATRARVLPPDAIERDPLGLTMVYGTIPRTADDDRWWRWYTATDQRQVTLRPDNVGTTRATLAWLTDRDDLVGVPAAERDAVLTEVFDGAGWETERVLAGLRASDDVYLDHLEQIRLARWSQGRVAFVGDAAWCVTPPGGGGASLALLGGYVLAASVSTHSDLADGLRAFEEWLRPVVEETQKLPPGVPRLAYPHSALGVGVLRAGVRVAASAPVRALAGRAMGSAAESDRELPELRPAGG</sequence>
<keyword evidence="2" id="KW-0560">Oxidoreductase</keyword>
<dbReference type="PRINTS" id="PR00420">
    <property type="entry name" value="RNGMNOXGNASE"/>
</dbReference>